<sequence length="207" mass="24748">MDQEYYKTFYNRIIERNHEKLFPYREFESPIFCNLTGLMNENFTCLMFDNFIASITVSNHILERMIKLTLIYNKSLHADKATSIAAYNQYQGKPLGKNIEACRNLNIISKQEYDHLKQIVNDVMRNGFSHSEFEKVIGDIPYVTKGYQGSFHSREIKEVEIDRRHFVSLSQMMMHDFAKQNAFEYYKYLRYLLSELEKRLLEKTKMD</sequence>
<evidence type="ECO:0000313" key="2">
    <source>
        <dbReference type="Proteomes" id="UP000320643"/>
    </source>
</evidence>
<proteinExistence type="predicted"/>
<accession>A0A552UW26</accession>
<keyword evidence="2" id="KW-1185">Reference proteome</keyword>
<name>A0A552UW26_9FLAO</name>
<evidence type="ECO:0000313" key="1">
    <source>
        <dbReference type="EMBL" id="TRW22398.1"/>
    </source>
</evidence>
<reference evidence="1 2" key="1">
    <citation type="submission" date="2019-07" db="EMBL/GenBank/DDBJ databases">
        <title>Flavobacterium sp. nov., isolated from glacier ice.</title>
        <authorList>
            <person name="Liu Q."/>
            <person name="Xin Y.-H."/>
        </authorList>
    </citation>
    <scope>NUCLEOTIDE SEQUENCE [LARGE SCALE GENOMIC DNA]</scope>
    <source>
        <strain evidence="1 2">ZT4R6</strain>
    </source>
</reference>
<dbReference type="RefSeq" id="WP_143374814.1">
    <property type="nucleotide sequence ID" value="NZ_VJVZ01000013.1"/>
</dbReference>
<dbReference type="EMBL" id="VJVZ01000013">
    <property type="protein sequence ID" value="TRW22398.1"/>
    <property type="molecule type" value="Genomic_DNA"/>
</dbReference>
<dbReference type="AlphaFoldDB" id="A0A552UW26"/>
<dbReference type="OrthoDB" id="1354978at2"/>
<dbReference type="Proteomes" id="UP000320643">
    <property type="component" value="Unassembled WGS sequence"/>
</dbReference>
<comment type="caution">
    <text evidence="1">The sequence shown here is derived from an EMBL/GenBank/DDBJ whole genome shotgun (WGS) entry which is preliminary data.</text>
</comment>
<organism evidence="1 2">
    <name type="scientific">Flavobacterium zepuense</name>
    <dbReference type="NCBI Taxonomy" id="2593302"/>
    <lineage>
        <taxon>Bacteria</taxon>
        <taxon>Pseudomonadati</taxon>
        <taxon>Bacteroidota</taxon>
        <taxon>Flavobacteriia</taxon>
        <taxon>Flavobacteriales</taxon>
        <taxon>Flavobacteriaceae</taxon>
        <taxon>Flavobacterium</taxon>
    </lineage>
</organism>
<gene>
    <name evidence="1" type="ORF">FMM05_18010</name>
</gene>
<protein>
    <submittedName>
        <fullName evidence="1">Uncharacterized protein</fullName>
    </submittedName>
</protein>